<dbReference type="SUPFAM" id="SSF48008">
    <property type="entry name" value="GntR ligand-binding domain-like"/>
    <property type="match status" value="1"/>
</dbReference>
<evidence type="ECO:0000256" key="2">
    <source>
        <dbReference type="ARBA" id="ARBA00023125"/>
    </source>
</evidence>
<evidence type="ECO:0000256" key="3">
    <source>
        <dbReference type="ARBA" id="ARBA00023163"/>
    </source>
</evidence>
<sequence>MIEFDQELSLRSIGSEVADRIEAAIVREIFAPGEKLREIEICSRFGISRSPLREAFQILEGRGLVERRPRLGTRVTELSVGNLDEITACRIPLEATCSRLIAERPDRENVARELTLELEAMRDAKASGDFRAGFEANVRMTALSHARCGNAVLMRLLDQLDKAALRYRFRAYRSTTGILDDMIEGNAAMIAEIRAGRASEAAAVTAGLVERAWHTSRRLFLEAAEGHSAL</sequence>
<dbReference type="CDD" id="cd07377">
    <property type="entry name" value="WHTH_GntR"/>
    <property type="match status" value="1"/>
</dbReference>
<dbReference type="InterPro" id="IPR036388">
    <property type="entry name" value="WH-like_DNA-bd_sf"/>
</dbReference>
<dbReference type="SUPFAM" id="SSF46785">
    <property type="entry name" value="Winged helix' DNA-binding domain"/>
    <property type="match status" value="1"/>
</dbReference>
<dbReference type="Gene3D" id="1.10.10.10">
    <property type="entry name" value="Winged helix-like DNA-binding domain superfamily/Winged helix DNA-binding domain"/>
    <property type="match status" value="1"/>
</dbReference>
<dbReference type="InterPro" id="IPR036390">
    <property type="entry name" value="WH_DNA-bd_sf"/>
</dbReference>
<name>A0ABS4BKH4_9HYPH</name>
<feature type="domain" description="HTH gntR-type" evidence="4">
    <location>
        <begin position="11"/>
        <end position="78"/>
    </location>
</feature>
<dbReference type="Proteomes" id="UP000678276">
    <property type="component" value="Unassembled WGS sequence"/>
</dbReference>
<dbReference type="PROSITE" id="PS50949">
    <property type="entry name" value="HTH_GNTR"/>
    <property type="match status" value="1"/>
</dbReference>
<keyword evidence="6" id="KW-1185">Reference proteome</keyword>
<protein>
    <submittedName>
        <fullName evidence="5">GntR family transcriptional regulator</fullName>
    </submittedName>
</protein>
<dbReference type="Pfam" id="PF00392">
    <property type="entry name" value="GntR"/>
    <property type="match status" value="1"/>
</dbReference>
<evidence type="ECO:0000313" key="5">
    <source>
        <dbReference type="EMBL" id="MBP0616669.1"/>
    </source>
</evidence>
<accession>A0ABS4BKH4</accession>
<dbReference type="EMBL" id="JAGJCF010000009">
    <property type="protein sequence ID" value="MBP0616669.1"/>
    <property type="molecule type" value="Genomic_DNA"/>
</dbReference>
<dbReference type="InterPro" id="IPR008920">
    <property type="entry name" value="TF_FadR/GntR_C"/>
</dbReference>
<organism evidence="5 6">
    <name type="scientific">Jiella mangrovi</name>
    <dbReference type="NCBI Taxonomy" id="2821407"/>
    <lineage>
        <taxon>Bacteria</taxon>
        <taxon>Pseudomonadati</taxon>
        <taxon>Pseudomonadota</taxon>
        <taxon>Alphaproteobacteria</taxon>
        <taxon>Hyphomicrobiales</taxon>
        <taxon>Aurantimonadaceae</taxon>
        <taxon>Jiella</taxon>
    </lineage>
</organism>
<gene>
    <name evidence="5" type="ORF">J6595_13855</name>
</gene>
<dbReference type="PANTHER" id="PTHR43537:SF44">
    <property type="entry name" value="GNTR FAMILY REGULATORY PROTEIN"/>
    <property type="match status" value="1"/>
</dbReference>
<keyword evidence="3" id="KW-0804">Transcription</keyword>
<dbReference type="SMART" id="SM00345">
    <property type="entry name" value="HTH_GNTR"/>
    <property type="match status" value="1"/>
</dbReference>
<proteinExistence type="predicted"/>
<dbReference type="Pfam" id="PF07729">
    <property type="entry name" value="FCD"/>
    <property type="match status" value="1"/>
</dbReference>
<reference evidence="5 6" key="1">
    <citation type="submission" date="2021-04" db="EMBL/GenBank/DDBJ databases">
        <title>Whole genome sequence of Jiella sp. KSK16Y-1.</title>
        <authorList>
            <person name="Tuo L."/>
        </authorList>
    </citation>
    <scope>NUCLEOTIDE SEQUENCE [LARGE SCALE GENOMIC DNA]</scope>
    <source>
        <strain evidence="5 6">KSK16Y-1</strain>
    </source>
</reference>
<dbReference type="InterPro" id="IPR011711">
    <property type="entry name" value="GntR_C"/>
</dbReference>
<dbReference type="Gene3D" id="1.20.120.530">
    <property type="entry name" value="GntR ligand-binding domain-like"/>
    <property type="match status" value="1"/>
</dbReference>
<evidence type="ECO:0000259" key="4">
    <source>
        <dbReference type="PROSITE" id="PS50949"/>
    </source>
</evidence>
<keyword evidence="2" id="KW-0238">DNA-binding</keyword>
<dbReference type="RefSeq" id="WP_209595150.1">
    <property type="nucleotide sequence ID" value="NZ_JAGJCF010000009.1"/>
</dbReference>
<evidence type="ECO:0000313" key="6">
    <source>
        <dbReference type="Proteomes" id="UP000678276"/>
    </source>
</evidence>
<comment type="caution">
    <text evidence="5">The sequence shown here is derived from an EMBL/GenBank/DDBJ whole genome shotgun (WGS) entry which is preliminary data.</text>
</comment>
<evidence type="ECO:0000256" key="1">
    <source>
        <dbReference type="ARBA" id="ARBA00023015"/>
    </source>
</evidence>
<keyword evidence="1" id="KW-0805">Transcription regulation</keyword>
<dbReference type="InterPro" id="IPR000524">
    <property type="entry name" value="Tscrpt_reg_HTH_GntR"/>
</dbReference>
<dbReference type="PANTHER" id="PTHR43537">
    <property type="entry name" value="TRANSCRIPTIONAL REGULATOR, GNTR FAMILY"/>
    <property type="match status" value="1"/>
</dbReference>